<evidence type="ECO:0000256" key="2">
    <source>
        <dbReference type="SAM" id="Phobius"/>
    </source>
</evidence>
<dbReference type="OrthoDB" id="7777240at2"/>
<accession>A0A1I0A8A8</accession>
<name>A0A1I0A8A8_9RHOB</name>
<evidence type="ECO:0000313" key="3">
    <source>
        <dbReference type="EMBL" id="SES90379.1"/>
    </source>
</evidence>
<protein>
    <submittedName>
        <fullName evidence="3">Uncharacterized protein</fullName>
    </submittedName>
</protein>
<gene>
    <name evidence="3" type="ORF">SAMN04489858_102144</name>
</gene>
<feature type="transmembrane region" description="Helical" evidence="2">
    <location>
        <begin position="44"/>
        <end position="70"/>
    </location>
</feature>
<sequence>MRADLMVWVQRLVGLVFATGLVALVAVVALLVRQSEGVPPMPIFMGLLGTAALILLAGACMGLISLAISARRGVDALTRLAAQGNAGPAVTTGAQRPFSATPLQEVQTRIEDPEEQPDVTGPVAPQRPSRPAGRRLVAER</sequence>
<keyword evidence="4" id="KW-1185">Reference proteome</keyword>
<proteinExistence type="predicted"/>
<dbReference type="EMBL" id="FOHO01000002">
    <property type="protein sequence ID" value="SES90379.1"/>
    <property type="molecule type" value="Genomic_DNA"/>
</dbReference>
<dbReference type="Proteomes" id="UP000199180">
    <property type="component" value="Unassembled WGS sequence"/>
</dbReference>
<keyword evidence="2" id="KW-0812">Transmembrane</keyword>
<feature type="region of interest" description="Disordered" evidence="1">
    <location>
        <begin position="85"/>
        <end position="140"/>
    </location>
</feature>
<keyword evidence="2" id="KW-1133">Transmembrane helix</keyword>
<organism evidence="3 4">
    <name type="scientific">Paracoccus homiensis</name>
    <dbReference type="NCBI Taxonomy" id="364199"/>
    <lineage>
        <taxon>Bacteria</taxon>
        <taxon>Pseudomonadati</taxon>
        <taxon>Pseudomonadota</taxon>
        <taxon>Alphaproteobacteria</taxon>
        <taxon>Rhodobacterales</taxon>
        <taxon>Paracoccaceae</taxon>
        <taxon>Paracoccus</taxon>
    </lineage>
</organism>
<evidence type="ECO:0000256" key="1">
    <source>
        <dbReference type="SAM" id="MobiDB-lite"/>
    </source>
</evidence>
<dbReference type="AlphaFoldDB" id="A0A1I0A8A8"/>
<evidence type="ECO:0000313" key="4">
    <source>
        <dbReference type="Proteomes" id="UP000199180"/>
    </source>
</evidence>
<keyword evidence="2" id="KW-0472">Membrane</keyword>
<feature type="transmembrane region" description="Helical" evidence="2">
    <location>
        <begin position="12"/>
        <end position="32"/>
    </location>
</feature>
<reference evidence="3 4" key="1">
    <citation type="submission" date="2016-10" db="EMBL/GenBank/DDBJ databases">
        <authorList>
            <person name="de Groot N.N."/>
        </authorList>
    </citation>
    <scope>NUCLEOTIDE SEQUENCE [LARGE SCALE GENOMIC DNA]</scope>
    <source>
        <strain evidence="3 4">DSM 17862</strain>
    </source>
</reference>
<dbReference type="RefSeq" id="WP_090732414.1">
    <property type="nucleotide sequence ID" value="NZ_FOHO01000002.1"/>
</dbReference>